<reference evidence="8" key="1">
    <citation type="submission" date="2019-12" db="EMBL/GenBank/DDBJ databases">
        <title>Complete and draft genome sequences of new strains and members of some known species of the genus Rathayibacter isolated from plants.</title>
        <authorList>
            <person name="Tarlachkov S.V."/>
            <person name="Starodumova I.P."/>
            <person name="Dorofeeva L.V."/>
            <person name="Prisyazhnaya N.V."/>
            <person name="Leyn S."/>
            <person name="Zlamal J."/>
            <person name="Elan M."/>
            <person name="Osterman A.L."/>
            <person name="Nadler S."/>
            <person name="Subbotin S.A."/>
            <person name="Evtushenko L.I."/>
        </authorList>
    </citation>
    <scope>NUCLEOTIDE SEQUENCE [LARGE SCALE GENOMIC DNA]</scope>
    <source>
        <strain evidence="8">VKM Ac-2802</strain>
    </source>
</reference>
<feature type="transmembrane region" description="Helical" evidence="5">
    <location>
        <begin position="155"/>
        <end position="177"/>
    </location>
</feature>
<evidence type="ECO:0000256" key="4">
    <source>
        <dbReference type="ARBA" id="ARBA00023136"/>
    </source>
</evidence>
<evidence type="ECO:0000313" key="8">
    <source>
        <dbReference type="Proteomes" id="UP000464597"/>
    </source>
</evidence>
<feature type="transmembrane region" description="Helical" evidence="5">
    <location>
        <begin position="21"/>
        <end position="42"/>
    </location>
</feature>
<feature type="domain" description="Major facilitator superfamily (MFS) profile" evidence="6">
    <location>
        <begin position="236"/>
        <end position="428"/>
    </location>
</feature>
<accession>A0ABX6GZG2</accession>
<evidence type="ECO:0000259" key="6">
    <source>
        <dbReference type="PROSITE" id="PS50850"/>
    </source>
</evidence>
<evidence type="ECO:0000256" key="3">
    <source>
        <dbReference type="ARBA" id="ARBA00022989"/>
    </source>
</evidence>
<dbReference type="InterPro" id="IPR020846">
    <property type="entry name" value="MFS_dom"/>
</dbReference>
<sequence>MRGSTATPASPTRAGTAQKPLGRLAIALLVAATFGSGMAMIVPMAYSLAVRLEELAPGRPDLLGVLLGVGSAATLVVAPLTGVLSDRTRSRWGRRRPFTVAGLALGVAAVPVLVTAPTVPVLALGWILSTVGWNTAGASIGNWQADRLPAQQRGTVSGLTGLTMQISPVLGILLVGTVRSETLLVFAIPAAVGLLLAGAFACFAADPDSRGPAPVDRMTLRRILGSYAFDPRAFPDFTWNWIGRFVFFLGLSLTTSFTVFFFAQRLDLAVPDVAGVLALTSALSIGTALAGSLGGGWLSDRTGVRRPFVVAGAALFAIGSIVSATAGALPALLVGSLLSSLGIALFSAVGQALSLDVLPHRETQAGRYTAITLFAQKIPGVISPLAAPLVLALGGGGGENFTALYLTAAALALLGGALIGVTVRRPTP</sequence>
<feature type="transmembrane region" description="Helical" evidence="5">
    <location>
        <begin position="97"/>
        <end position="116"/>
    </location>
</feature>
<gene>
    <name evidence="7" type="ORF">GSU69_09595</name>
</gene>
<dbReference type="EMBL" id="CP047180">
    <property type="protein sequence ID" value="QHC62911.1"/>
    <property type="molecule type" value="Genomic_DNA"/>
</dbReference>
<dbReference type="Gene3D" id="1.20.1250.20">
    <property type="entry name" value="MFS general substrate transporter like domains"/>
    <property type="match status" value="2"/>
</dbReference>
<keyword evidence="2 5" id="KW-0812">Transmembrane</keyword>
<dbReference type="PANTHER" id="PTHR23528">
    <property type="match status" value="1"/>
</dbReference>
<feature type="transmembrane region" description="Helical" evidence="5">
    <location>
        <begin position="62"/>
        <end position="85"/>
    </location>
</feature>
<keyword evidence="3 5" id="KW-1133">Transmembrane helix</keyword>
<evidence type="ECO:0000256" key="2">
    <source>
        <dbReference type="ARBA" id="ARBA00022692"/>
    </source>
</evidence>
<dbReference type="PROSITE" id="PS50850">
    <property type="entry name" value="MFS"/>
    <property type="match status" value="1"/>
</dbReference>
<dbReference type="Proteomes" id="UP000464597">
    <property type="component" value="Chromosome"/>
</dbReference>
<evidence type="ECO:0000313" key="7">
    <source>
        <dbReference type="EMBL" id="QHC62911.1"/>
    </source>
</evidence>
<evidence type="ECO:0000256" key="1">
    <source>
        <dbReference type="ARBA" id="ARBA00004651"/>
    </source>
</evidence>
<dbReference type="InterPro" id="IPR011701">
    <property type="entry name" value="MFS"/>
</dbReference>
<feature type="transmembrane region" description="Helical" evidence="5">
    <location>
        <begin position="403"/>
        <end position="423"/>
    </location>
</feature>
<dbReference type="PANTHER" id="PTHR23528:SF1">
    <property type="entry name" value="MAJOR FACILITATOR SUPERFAMILY (MFS) PROFILE DOMAIN-CONTAINING PROTEIN"/>
    <property type="match status" value="1"/>
</dbReference>
<feature type="transmembrane region" description="Helical" evidence="5">
    <location>
        <begin position="241"/>
        <end position="263"/>
    </location>
</feature>
<feature type="transmembrane region" description="Helical" evidence="5">
    <location>
        <begin position="183"/>
        <end position="205"/>
    </location>
</feature>
<organism evidence="7 8">
    <name type="scientific">Rathayibacter festucae</name>
    <dbReference type="NCBI Taxonomy" id="110937"/>
    <lineage>
        <taxon>Bacteria</taxon>
        <taxon>Bacillati</taxon>
        <taxon>Actinomycetota</taxon>
        <taxon>Actinomycetes</taxon>
        <taxon>Micrococcales</taxon>
        <taxon>Microbacteriaceae</taxon>
        <taxon>Rathayibacter</taxon>
    </lineage>
</organism>
<keyword evidence="4 5" id="KW-0472">Membrane</keyword>
<feature type="transmembrane region" description="Helical" evidence="5">
    <location>
        <begin position="337"/>
        <end position="358"/>
    </location>
</feature>
<feature type="transmembrane region" description="Helical" evidence="5">
    <location>
        <begin position="275"/>
        <end position="296"/>
    </location>
</feature>
<dbReference type="CDD" id="cd06174">
    <property type="entry name" value="MFS"/>
    <property type="match status" value="1"/>
</dbReference>
<dbReference type="InterPro" id="IPR036259">
    <property type="entry name" value="MFS_trans_sf"/>
</dbReference>
<evidence type="ECO:0000256" key="5">
    <source>
        <dbReference type="SAM" id="Phobius"/>
    </source>
</evidence>
<keyword evidence="8" id="KW-1185">Reference proteome</keyword>
<dbReference type="Pfam" id="PF07690">
    <property type="entry name" value="MFS_1"/>
    <property type="match status" value="1"/>
</dbReference>
<feature type="transmembrane region" description="Helical" evidence="5">
    <location>
        <begin position="308"/>
        <end position="331"/>
    </location>
</feature>
<protein>
    <submittedName>
        <fullName evidence="7">MFS transporter</fullName>
    </submittedName>
</protein>
<comment type="subcellular location">
    <subcellularLocation>
        <location evidence="1">Cell membrane</location>
        <topology evidence="1">Multi-pass membrane protein</topology>
    </subcellularLocation>
</comment>
<dbReference type="RefSeq" id="WP_159422830.1">
    <property type="nucleotide sequence ID" value="NZ_CP047180.1"/>
</dbReference>
<dbReference type="SUPFAM" id="SSF103473">
    <property type="entry name" value="MFS general substrate transporter"/>
    <property type="match status" value="1"/>
</dbReference>
<name>A0ABX6GZG2_9MICO</name>
<proteinExistence type="predicted"/>